<dbReference type="PATRIC" id="fig|228908.8.peg.26"/>
<accession>Q74MG9</accession>
<evidence type="ECO:0000313" key="1">
    <source>
        <dbReference type="EMBL" id="AAR38881.1"/>
    </source>
</evidence>
<protein>
    <submittedName>
        <fullName evidence="1">NEQ026</fullName>
    </submittedName>
</protein>
<dbReference type="Proteomes" id="UP000000578">
    <property type="component" value="Chromosome"/>
</dbReference>
<dbReference type="EMBL" id="AE017199">
    <property type="protein sequence ID" value="AAR38881.1"/>
    <property type="molecule type" value="Genomic_DNA"/>
</dbReference>
<dbReference type="EnsemblBacteria" id="AAR38881">
    <property type="protein sequence ID" value="AAR38881"/>
    <property type="gene ID" value="NEQ026"/>
</dbReference>
<keyword evidence="2" id="KW-1185">Reference proteome</keyword>
<proteinExistence type="predicted"/>
<dbReference type="AlphaFoldDB" id="Q74MG9"/>
<gene>
    <name evidence="1" type="ordered locus">NEQ026</name>
</gene>
<name>Q74MG9_NANEQ</name>
<organism evidence="1 2">
    <name type="scientific">Nanoarchaeum equitans (strain Kin4-M)</name>
    <dbReference type="NCBI Taxonomy" id="228908"/>
    <lineage>
        <taxon>Archaea</taxon>
        <taxon>Nanobdellota</taxon>
        <taxon>Candidatus Nanoarchaeia</taxon>
        <taxon>Nanoarchaeales</taxon>
        <taxon>Nanoarchaeaceae</taxon>
        <taxon>Nanoarchaeum</taxon>
    </lineage>
</organism>
<dbReference type="STRING" id="228908.NEQ026"/>
<evidence type="ECO:0000313" key="2">
    <source>
        <dbReference type="Proteomes" id="UP000000578"/>
    </source>
</evidence>
<dbReference type="BioCyc" id="NEQU228908:GJB6-28-MONOMER"/>
<reference evidence="1 2" key="1">
    <citation type="journal article" date="2003" name="Proc. Natl. Acad. Sci. U.S.A.">
        <title>The genome of Nanoarchaeum equitans: insights into early archaeal evolution and derived parasitism.</title>
        <authorList>
            <person name="Waters E."/>
            <person name="Hohn M.J."/>
            <person name="Ahel I."/>
            <person name="Graham D.E."/>
            <person name="Adams M.D."/>
            <person name="Barnstead M."/>
            <person name="Beeson K.Y."/>
            <person name="Bibbs L."/>
            <person name="Bolanos R."/>
            <person name="Keller M."/>
            <person name="Kretz K."/>
            <person name="Lin X."/>
            <person name="Mathur E."/>
            <person name="Ni J."/>
            <person name="Podar M."/>
            <person name="Richardson T."/>
            <person name="Sutton G.G."/>
            <person name="Simon M."/>
            <person name="Soll D."/>
            <person name="Stetter K.O."/>
            <person name="Short J.M."/>
            <person name="Noordewier M."/>
        </authorList>
    </citation>
    <scope>NUCLEOTIDE SEQUENCE [LARGE SCALE GENOMIC DNA]</scope>
    <source>
        <strain evidence="1 2">Kin4-M</strain>
    </source>
</reference>
<sequence length="102" mass="11900">MKTIEIEIVRPVNPVGISFVRYLWGAMAARDREVLERHRKEFSKLVQRLGYTIEEKIGTGKLITGKVVIELDEDDKPLKARVEELKIWEPVKEINEKIEVEL</sequence>
<dbReference type="HOGENOM" id="CLU_2243994_0_0_2"/>
<dbReference type="KEGG" id="neq:NEQ026"/>